<evidence type="ECO:0000256" key="3">
    <source>
        <dbReference type="ARBA" id="ARBA00022448"/>
    </source>
</evidence>
<proteinExistence type="inferred from homology"/>
<evidence type="ECO:0000256" key="2">
    <source>
        <dbReference type="ARBA" id="ARBA00006939"/>
    </source>
</evidence>
<dbReference type="PANTHER" id="PTHR11040">
    <property type="entry name" value="ZINC/IRON TRANSPORTER"/>
    <property type="match status" value="1"/>
</dbReference>
<keyword evidence="6 8" id="KW-0406">Ion transport</keyword>
<feature type="transmembrane region" description="Helical" evidence="8">
    <location>
        <begin position="280"/>
        <end position="299"/>
    </location>
</feature>
<dbReference type="GO" id="GO:0005886">
    <property type="term" value="C:plasma membrane"/>
    <property type="evidence" value="ECO:0007669"/>
    <property type="project" value="TreeGrafter"/>
</dbReference>
<evidence type="ECO:0000313" key="9">
    <source>
        <dbReference type="EMBL" id="RCK55041.1"/>
    </source>
</evidence>
<dbReference type="NCBIfam" id="TIGR00820">
    <property type="entry name" value="zip"/>
    <property type="match status" value="1"/>
</dbReference>
<keyword evidence="4 8" id="KW-0812">Transmembrane</keyword>
<evidence type="ECO:0000256" key="1">
    <source>
        <dbReference type="ARBA" id="ARBA00004141"/>
    </source>
</evidence>
<accession>A0A367XQC0</accession>
<evidence type="ECO:0000256" key="4">
    <source>
        <dbReference type="ARBA" id="ARBA00022692"/>
    </source>
</evidence>
<dbReference type="STRING" id="5486.A0A367XQC0"/>
<dbReference type="GO" id="GO:0000007">
    <property type="term" value="F:low-affinity zinc ion transmembrane transporter activity"/>
    <property type="evidence" value="ECO:0007669"/>
    <property type="project" value="TreeGrafter"/>
</dbReference>
<comment type="similarity">
    <text evidence="2 8">Belongs to the ZIP transporter (TC 2.A.5) family.</text>
</comment>
<keyword evidence="5 8" id="KW-1133">Transmembrane helix</keyword>
<evidence type="ECO:0000313" key="10">
    <source>
        <dbReference type="Proteomes" id="UP000253472"/>
    </source>
</evidence>
<sequence length="342" mass="37663">MLDIIVLREETDTCYEFDHSRLDDLGVRISSVFVIFAVSAVGAFFPLLSSRCKKFQLPGWVFFTTRYFGSGVILATGFIHLLADALEALTDECIGGTFENYPWAEGIALMSLFCVFGFDAVAHKRIHDQSKMDQINVNGSVLFHGCCDIPSSLQSSNKKSPDADIHIDENPALDSNCEISKERMLNCIILECGIVLHSIFIGLSLAISNSEFVTLYIAVCFHQFFEGLGLGTRFADVVWPRKYSYLPWIMAFTFSLSTPLATAVGLGVRDSFAIGSRRGLITSGIFDAACAGILIYNSIAELMGFDFIYSDEFKEKDMRSLVMGIFVLGLGALAMAVIGNWA</sequence>
<gene>
    <name evidence="9" type="primary">ZRT1_1</name>
    <name evidence="9" type="ORF">Cantr_04367</name>
</gene>
<comment type="caution">
    <text evidence="8">Lacks conserved residue(s) required for the propagation of feature annotation.</text>
</comment>
<reference evidence="9 10" key="1">
    <citation type="submission" date="2018-06" db="EMBL/GenBank/DDBJ databases">
        <title>Whole genome sequencing of Candida tropicalis (genome annotated by CSBL at Korea University).</title>
        <authorList>
            <person name="Ahn J."/>
        </authorList>
    </citation>
    <scope>NUCLEOTIDE SEQUENCE [LARGE SCALE GENOMIC DNA]</scope>
    <source>
        <strain evidence="9 10">ATCC 20962</strain>
    </source>
</reference>
<evidence type="ECO:0000256" key="6">
    <source>
        <dbReference type="ARBA" id="ARBA00023065"/>
    </source>
</evidence>
<feature type="transmembrane region" description="Helical" evidence="8">
    <location>
        <begin position="188"/>
        <end position="207"/>
    </location>
</feature>
<comment type="subcellular location">
    <subcellularLocation>
        <location evidence="1 8">Membrane</location>
        <topology evidence="1 8">Multi-pass membrane protein</topology>
    </subcellularLocation>
</comment>
<keyword evidence="3 8" id="KW-0813">Transport</keyword>
<evidence type="ECO:0000256" key="7">
    <source>
        <dbReference type="ARBA" id="ARBA00023136"/>
    </source>
</evidence>
<dbReference type="GO" id="GO:0071578">
    <property type="term" value="P:zinc ion import across plasma membrane"/>
    <property type="evidence" value="ECO:0007669"/>
    <property type="project" value="TreeGrafter"/>
</dbReference>
<evidence type="ECO:0000256" key="5">
    <source>
        <dbReference type="ARBA" id="ARBA00022989"/>
    </source>
</evidence>
<dbReference type="InterPro" id="IPR003689">
    <property type="entry name" value="ZIP"/>
</dbReference>
<keyword evidence="10" id="KW-1185">Reference proteome</keyword>
<feature type="transmembrane region" description="Helical" evidence="8">
    <location>
        <begin position="320"/>
        <end position="341"/>
    </location>
</feature>
<name>A0A367XQC0_9ASCO</name>
<keyword evidence="7 8" id="KW-0472">Membrane</keyword>
<dbReference type="AlphaFoldDB" id="A0A367XQC0"/>
<dbReference type="Proteomes" id="UP000253472">
    <property type="component" value="Unassembled WGS sequence"/>
</dbReference>
<feature type="transmembrane region" description="Helical" evidence="8">
    <location>
        <begin position="243"/>
        <end position="268"/>
    </location>
</feature>
<dbReference type="OrthoDB" id="448280at2759"/>
<protein>
    <submittedName>
        <fullName evidence="9">Zinc-regulated transporter 1</fullName>
    </submittedName>
</protein>
<feature type="transmembrane region" description="Helical" evidence="8">
    <location>
        <begin position="25"/>
        <end position="48"/>
    </location>
</feature>
<dbReference type="InterPro" id="IPR004698">
    <property type="entry name" value="Zn/Fe_permease_fun/pln"/>
</dbReference>
<feature type="transmembrane region" description="Helical" evidence="8">
    <location>
        <begin position="60"/>
        <end position="83"/>
    </location>
</feature>
<organism evidence="9 10">
    <name type="scientific">Candida viswanathii</name>
    <dbReference type="NCBI Taxonomy" id="5486"/>
    <lineage>
        <taxon>Eukaryota</taxon>
        <taxon>Fungi</taxon>
        <taxon>Dikarya</taxon>
        <taxon>Ascomycota</taxon>
        <taxon>Saccharomycotina</taxon>
        <taxon>Pichiomycetes</taxon>
        <taxon>Debaryomycetaceae</taxon>
        <taxon>Candida/Lodderomyces clade</taxon>
        <taxon>Candida</taxon>
    </lineage>
</organism>
<evidence type="ECO:0000256" key="8">
    <source>
        <dbReference type="RuleBase" id="RU362088"/>
    </source>
</evidence>
<dbReference type="PANTHER" id="PTHR11040:SF69">
    <property type="entry name" value="ZINC-REGULATED TRANSPORTER 2"/>
    <property type="match status" value="1"/>
</dbReference>
<dbReference type="Pfam" id="PF02535">
    <property type="entry name" value="Zip"/>
    <property type="match status" value="1"/>
</dbReference>
<feature type="transmembrane region" description="Helical" evidence="8">
    <location>
        <begin position="103"/>
        <end position="122"/>
    </location>
</feature>
<dbReference type="EMBL" id="QLNQ01000030">
    <property type="protein sequence ID" value="RCK55041.1"/>
    <property type="molecule type" value="Genomic_DNA"/>
</dbReference>
<comment type="caution">
    <text evidence="9">The sequence shown here is derived from an EMBL/GenBank/DDBJ whole genome shotgun (WGS) entry which is preliminary data.</text>
</comment>